<dbReference type="SUPFAM" id="SSF56672">
    <property type="entry name" value="DNA/RNA polymerases"/>
    <property type="match status" value="1"/>
</dbReference>
<evidence type="ECO:0000259" key="2">
    <source>
        <dbReference type="Pfam" id="PF07727"/>
    </source>
</evidence>
<dbReference type="InterPro" id="IPR043502">
    <property type="entry name" value="DNA/RNA_pol_sf"/>
</dbReference>
<sequence>MIGRKQNKVRTWAEKEVSVTVNEAYATMAQDESQRLLGVVDAQKDPLTMMTGRPQGYRSRKPGGSGGLVELEEAMEVLEELEYLVYIVDTKNCYRVVDYPSDFVSKRKTSQQNAQTQSSQGKPTVNTSTNTNSEVPQRTCPDASSSSSGSGYFLTEQQYQELLGKKDHTTSTSECVSNMTGIHSSLSNVFAYEWIVDSGASHHTIPCNDLLFDIKKLDNHISDKVQMANLEDTTVQDAVDSISTVSAPARSRPIRATRPPIWLSDYVTVVTPKWSYSYPISQHKQGTSIVVILIYVDDLVITGNNQDLIYEAKQYLHSKFKVKDLGPLTYFLGIEIMRSKHRALLNQRKYALEVISNAGLSEAKPASTPLKANIKLTSVAYDDHLGNMIEDPLLKDISAYRRLVRKLIYLTIIRPDICFDVQLLSQFMQQRKNSHWDVALRIVRYLKHSHGLGVFYEERF</sequence>
<dbReference type="InParanoid" id="A0A3Q7F5P2"/>
<proteinExistence type="predicted"/>
<dbReference type="PANTHER" id="PTHR11439">
    <property type="entry name" value="GAG-POL-RELATED RETROTRANSPOSON"/>
    <property type="match status" value="1"/>
</dbReference>
<dbReference type="EnsemblPlants" id="Solyc02g077925.1.1">
    <property type="protein sequence ID" value="Solyc02g077925.1.1"/>
    <property type="gene ID" value="Solyc02g077925.1"/>
</dbReference>
<dbReference type="PANTHER" id="PTHR11439:SF499">
    <property type="entry name" value="PPC DOMAIN-CONTAINING PROTEIN"/>
    <property type="match status" value="1"/>
</dbReference>
<evidence type="ECO:0000313" key="4">
    <source>
        <dbReference type="Proteomes" id="UP000004994"/>
    </source>
</evidence>
<reference evidence="3" key="2">
    <citation type="submission" date="2019-01" db="UniProtKB">
        <authorList>
            <consortium name="EnsemblPlants"/>
        </authorList>
    </citation>
    <scope>IDENTIFICATION</scope>
    <source>
        <strain evidence="3">cv. Heinz 1706</strain>
    </source>
</reference>
<dbReference type="Pfam" id="PF07727">
    <property type="entry name" value="RVT_2"/>
    <property type="match status" value="1"/>
</dbReference>
<feature type="domain" description="Reverse transcriptase Ty1/copia-type" evidence="2">
    <location>
        <begin position="285"/>
        <end position="371"/>
    </location>
</feature>
<evidence type="ECO:0000313" key="3">
    <source>
        <dbReference type="EnsemblPlants" id="Solyc02g077925.1.1"/>
    </source>
</evidence>
<protein>
    <recommendedName>
        <fullName evidence="2">Reverse transcriptase Ty1/copia-type domain-containing protein</fullName>
    </recommendedName>
</protein>
<feature type="region of interest" description="Disordered" evidence="1">
    <location>
        <begin position="108"/>
        <end position="149"/>
    </location>
</feature>
<organism evidence="3">
    <name type="scientific">Solanum lycopersicum</name>
    <name type="common">Tomato</name>
    <name type="synonym">Lycopersicon esculentum</name>
    <dbReference type="NCBI Taxonomy" id="4081"/>
    <lineage>
        <taxon>Eukaryota</taxon>
        <taxon>Viridiplantae</taxon>
        <taxon>Streptophyta</taxon>
        <taxon>Embryophyta</taxon>
        <taxon>Tracheophyta</taxon>
        <taxon>Spermatophyta</taxon>
        <taxon>Magnoliopsida</taxon>
        <taxon>eudicotyledons</taxon>
        <taxon>Gunneridae</taxon>
        <taxon>Pentapetalae</taxon>
        <taxon>asterids</taxon>
        <taxon>lamiids</taxon>
        <taxon>Solanales</taxon>
        <taxon>Solanaceae</taxon>
        <taxon>Solanoideae</taxon>
        <taxon>Solaneae</taxon>
        <taxon>Solanum</taxon>
        <taxon>Solanum subgen. Lycopersicon</taxon>
    </lineage>
</organism>
<accession>A0A3Q7F5P2</accession>
<dbReference type="AlphaFoldDB" id="A0A3Q7F5P2"/>
<name>A0A3Q7F5P2_SOLLC</name>
<dbReference type="Gramene" id="Solyc02g077925.1.1">
    <property type="protein sequence ID" value="Solyc02g077925.1.1"/>
    <property type="gene ID" value="Solyc02g077925.1"/>
</dbReference>
<dbReference type="Proteomes" id="UP000004994">
    <property type="component" value="Chromosome 2"/>
</dbReference>
<dbReference type="STRING" id="4081.A0A3Q7F5P2"/>
<evidence type="ECO:0000256" key="1">
    <source>
        <dbReference type="SAM" id="MobiDB-lite"/>
    </source>
</evidence>
<reference evidence="3" key="1">
    <citation type="journal article" date="2012" name="Nature">
        <title>The tomato genome sequence provides insights into fleshy fruit evolution.</title>
        <authorList>
            <consortium name="Tomato Genome Consortium"/>
        </authorList>
    </citation>
    <scope>NUCLEOTIDE SEQUENCE [LARGE SCALE GENOMIC DNA]</scope>
    <source>
        <strain evidence="3">cv. Heinz 1706</strain>
    </source>
</reference>
<keyword evidence="4" id="KW-1185">Reference proteome</keyword>
<feature type="compositionally biased region" description="Low complexity" evidence="1">
    <location>
        <begin position="110"/>
        <end position="133"/>
    </location>
</feature>
<dbReference type="InterPro" id="IPR013103">
    <property type="entry name" value="RVT_2"/>
</dbReference>